<gene>
    <name evidence="2" type="ORF">GCM10010253_49620</name>
</gene>
<sequence length="70" mass="7232">MNCGPRQGVPAARRGRGGRLAVRAAAPGPGRLRSRPQASHLRKPAARKPTLPPAGPAAPASLTHEAERKA</sequence>
<feature type="region of interest" description="Disordered" evidence="1">
    <location>
        <begin position="1"/>
        <end position="70"/>
    </location>
</feature>
<dbReference type="Proteomes" id="UP000659767">
    <property type="component" value="Unassembled WGS sequence"/>
</dbReference>
<evidence type="ECO:0000313" key="2">
    <source>
        <dbReference type="EMBL" id="GGS68842.1"/>
    </source>
</evidence>
<name>A0ABQ2TG60_STRBA</name>
<feature type="compositionally biased region" description="Low complexity" evidence="1">
    <location>
        <begin position="19"/>
        <end position="31"/>
    </location>
</feature>
<accession>A0ABQ2TG60</accession>
<protein>
    <submittedName>
        <fullName evidence="2">Uncharacterized protein</fullName>
    </submittedName>
</protein>
<feature type="compositionally biased region" description="Low complexity" evidence="1">
    <location>
        <begin position="1"/>
        <end position="12"/>
    </location>
</feature>
<evidence type="ECO:0000313" key="3">
    <source>
        <dbReference type="Proteomes" id="UP000659767"/>
    </source>
</evidence>
<organism evidence="2 3">
    <name type="scientific">Streptomyces badius</name>
    <dbReference type="NCBI Taxonomy" id="1941"/>
    <lineage>
        <taxon>Bacteria</taxon>
        <taxon>Bacillati</taxon>
        <taxon>Actinomycetota</taxon>
        <taxon>Actinomycetes</taxon>
        <taxon>Kitasatosporales</taxon>
        <taxon>Streptomycetaceae</taxon>
        <taxon>Streptomyces</taxon>
    </lineage>
</organism>
<evidence type="ECO:0000256" key="1">
    <source>
        <dbReference type="SAM" id="MobiDB-lite"/>
    </source>
</evidence>
<dbReference type="EMBL" id="BMSZ01000015">
    <property type="protein sequence ID" value="GGS68842.1"/>
    <property type="molecule type" value="Genomic_DNA"/>
</dbReference>
<proteinExistence type="predicted"/>
<comment type="caution">
    <text evidence="2">The sequence shown here is derived from an EMBL/GenBank/DDBJ whole genome shotgun (WGS) entry which is preliminary data.</text>
</comment>
<reference evidence="3" key="1">
    <citation type="journal article" date="2019" name="Int. J. Syst. Evol. Microbiol.">
        <title>The Global Catalogue of Microorganisms (GCM) 10K type strain sequencing project: providing services to taxonomists for standard genome sequencing and annotation.</title>
        <authorList>
            <consortium name="The Broad Institute Genomics Platform"/>
            <consortium name="The Broad Institute Genome Sequencing Center for Infectious Disease"/>
            <person name="Wu L."/>
            <person name="Ma J."/>
        </authorList>
    </citation>
    <scope>NUCLEOTIDE SEQUENCE [LARGE SCALE GENOMIC DNA]</scope>
    <source>
        <strain evidence="3">JCM 4350</strain>
    </source>
</reference>
<keyword evidence="3" id="KW-1185">Reference proteome</keyword>